<evidence type="ECO:0000313" key="2">
    <source>
        <dbReference type="Proteomes" id="UP000494255"/>
    </source>
</evidence>
<proteinExistence type="predicted"/>
<name>A0A6J5CU04_9BURK</name>
<protein>
    <submittedName>
        <fullName evidence="1">Uncharacterized protein</fullName>
    </submittedName>
</protein>
<dbReference type="EMBL" id="CADIKC010000027">
    <property type="protein sequence ID" value="CAB3745613.1"/>
    <property type="molecule type" value="Genomic_DNA"/>
</dbReference>
<keyword evidence="2" id="KW-1185">Reference proteome</keyword>
<organism evidence="1 2">
    <name type="scientific">Paraburkholderia sediminicola</name>
    <dbReference type="NCBI Taxonomy" id="458836"/>
    <lineage>
        <taxon>Bacteria</taxon>
        <taxon>Pseudomonadati</taxon>
        <taxon>Pseudomonadota</taxon>
        <taxon>Betaproteobacteria</taxon>
        <taxon>Burkholderiales</taxon>
        <taxon>Burkholderiaceae</taxon>
        <taxon>Paraburkholderia</taxon>
    </lineage>
</organism>
<dbReference type="Proteomes" id="UP000494255">
    <property type="component" value="Unassembled WGS sequence"/>
</dbReference>
<accession>A0A6J5CU04</accession>
<sequence>MQPRQPRQRQRFGRGIRTAHTRFVKLRKFAAEQIHRPCVSDDVVRGELQHVHVRGNACQHDTHHRTALQIERLARLVTEPFLKLCVLWLSVVRNCFVTRNILKAPCKHHFARAGRRYR</sequence>
<gene>
    <name evidence="1" type="ORF">LMG24238_07736</name>
</gene>
<reference evidence="1 2" key="1">
    <citation type="submission" date="2020-04" db="EMBL/GenBank/DDBJ databases">
        <authorList>
            <person name="De Canck E."/>
        </authorList>
    </citation>
    <scope>NUCLEOTIDE SEQUENCE [LARGE SCALE GENOMIC DNA]</scope>
    <source>
        <strain evidence="1 2">LMG 24238</strain>
    </source>
</reference>
<evidence type="ECO:0000313" key="1">
    <source>
        <dbReference type="EMBL" id="CAB3745613.1"/>
    </source>
</evidence>
<dbReference type="AlphaFoldDB" id="A0A6J5CU04"/>